<dbReference type="Proteomes" id="UP000246005">
    <property type="component" value="Unassembled WGS sequence"/>
</dbReference>
<sequence length="243" mass="26547">MGKCITGRLNRQVEAFRLDCWQLGAGEDALCIPCGSVNLRCGQGLCVCQLVNPWIRKRGGLVMNSDRDAPLVDTIDSMVSGFIAPARAHDIAREYPAVVSSVAVWIRDSAAAGNWSRVERLANLAAPLAAPGLGEVLCSIIERDISGLNTEDLVEILGDIGASEAAGSIFRMLQRRIAFDKPAYWLAQKSILALSEFGTEEADEYLRDMTRSDWPDPVRWHAAVALCVEDDLGFDEDRMLGHS</sequence>
<dbReference type="AlphaFoldDB" id="A0A316I6P5"/>
<organism evidence="1 2">
    <name type="scientific">Lentzea atacamensis</name>
    <dbReference type="NCBI Taxonomy" id="531938"/>
    <lineage>
        <taxon>Bacteria</taxon>
        <taxon>Bacillati</taxon>
        <taxon>Actinomycetota</taxon>
        <taxon>Actinomycetes</taxon>
        <taxon>Pseudonocardiales</taxon>
        <taxon>Pseudonocardiaceae</taxon>
        <taxon>Lentzea</taxon>
    </lineage>
</organism>
<dbReference type="EMBL" id="QGHB01000002">
    <property type="protein sequence ID" value="PWK89122.1"/>
    <property type="molecule type" value="Genomic_DNA"/>
</dbReference>
<comment type="caution">
    <text evidence="1">The sequence shown here is derived from an EMBL/GenBank/DDBJ whole genome shotgun (WGS) entry which is preliminary data.</text>
</comment>
<accession>A0A316I6P5</accession>
<protein>
    <recommendedName>
        <fullName evidence="3">HEAT repeat-containing protein</fullName>
    </recommendedName>
</protein>
<evidence type="ECO:0000313" key="1">
    <source>
        <dbReference type="EMBL" id="PWK89122.1"/>
    </source>
</evidence>
<proteinExistence type="predicted"/>
<name>A0A316I6P5_9PSEU</name>
<reference evidence="1 2" key="1">
    <citation type="submission" date="2018-05" db="EMBL/GenBank/DDBJ databases">
        <title>Genomic Encyclopedia of Type Strains, Phase IV (KMG-IV): sequencing the most valuable type-strain genomes for metagenomic binning, comparative biology and taxonomic classification.</title>
        <authorList>
            <person name="Goeker M."/>
        </authorList>
    </citation>
    <scope>NUCLEOTIDE SEQUENCE [LARGE SCALE GENOMIC DNA]</scope>
    <source>
        <strain evidence="1 2">DSM 45480</strain>
    </source>
</reference>
<evidence type="ECO:0008006" key="3">
    <source>
        <dbReference type="Google" id="ProtNLM"/>
    </source>
</evidence>
<gene>
    <name evidence="1" type="ORF">C8D88_102393</name>
</gene>
<evidence type="ECO:0000313" key="2">
    <source>
        <dbReference type="Proteomes" id="UP000246005"/>
    </source>
</evidence>